<dbReference type="Gene3D" id="3.40.47.10">
    <property type="match status" value="1"/>
</dbReference>
<dbReference type="InterPro" id="IPR020610">
    <property type="entry name" value="Thiolase_AS"/>
</dbReference>
<keyword evidence="2 5" id="KW-0808">Transferase</keyword>
<dbReference type="InterPro" id="IPR002155">
    <property type="entry name" value="Thiolase"/>
</dbReference>
<organism evidence="8 9">
    <name type="scientific">Paludibacterium paludis</name>
    <dbReference type="NCBI Taxonomy" id="1225769"/>
    <lineage>
        <taxon>Bacteria</taxon>
        <taxon>Pseudomonadati</taxon>
        <taxon>Pseudomonadota</taxon>
        <taxon>Betaproteobacteria</taxon>
        <taxon>Neisseriales</taxon>
        <taxon>Chromobacteriaceae</taxon>
        <taxon>Paludibacterium</taxon>
    </lineage>
</organism>
<comment type="caution">
    <text evidence="8">The sequence shown here is derived from an EMBL/GenBank/DDBJ whole genome shotgun (WGS) entry which is preliminary data.</text>
</comment>
<dbReference type="PROSITE" id="PS00098">
    <property type="entry name" value="THIOLASE_1"/>
    <property type="match status" value="1"/>
</dbReference>
<evidence type="ECO:0000256" key="3">
    <source>
        <dbReference type="ARBA" id="ARBA00023315"/>
    </source>
</evidence>
<dbReference type="PANTHER" id="PTHR18919">
    <property type="entry name" value="ACETYL-COA C-ACYLTRANSFERASE"/>
    <property type="match status" value="1"/>
</dbReference>
<evidence type="ECO:0000313" key="8">
    <source>
        <dbReference type="EMBL" id="GGY21028.1"/>
    </source>
</evidence>
<dbReference type="Pfam" id="PF00108">
    <property type="entry name" value="Thiolase_N"/>
    <property type="match status" value="1"/>
</dbReference>
<reference evidence="8" key="1">
    <citation type="journal article" date="2014" name="Int. J. Syst. Evol. Microbiol.">
        <title>Complete genome sequence of Corynebacterium casei LMG S-19264T (=DSM 44701T), isolated from a smear-ripened cheese.</title>
        <authorList>
            <consortium name="US DOE Joint Genome Institute (JGI-PGF)"/>
            <person name="Walter F."/>
            <person name="Albersmeier A."/>
            <person name="Kalinowski J."/>
            <person name="Ruckert C."/>
        </authorList>
    </citation>
    <scope>NUCLEOTIDE SEQUENCE</scope>
    <source>
        <strain evidence="8">KCTC 32182</strain>
    </source>
</reference>
<comment type="similarity">
    <text evidence="1 5">Belongs to the thiolase-like superfamily. Thiolase family.</text>
</comment>
<dbReference type="InterPro" id="IPR016039">
    <property type="entry name" value="Thiolase-like"/>
</dbReference>
<evidence type="ECO:0000259" key="7">
    <source>
        <dbReference type="Pfam" id="PF02803"/>
    </source>
</evidence>
<dbReference type="FunFam" id="3.40.47.10:FF:000010">
    <property type="entry name" value="Acetyl-CoA acetyltransferase (Thiolase)"/>
    <property type="match status" value="1"/>
</dbReference>
<dbReference type="EMBL" id="BMYX01000015">
    <property type="protein sequence ID" value="GGY21028.1"/>
    <property type="molecule type" value="Genomic_DNA"/>
</dbReference>
<dbReference type="CDD" id="cd00751">
    <property type="entry name" value="thiolase"/>
    <property type="match status" value="1"/>
</dbReference>
<dbReference type="PROSITE" id="PS00099">
    <property type="entry name" value="THIOLASE_3"/>
    <property type="match status" value="1"/>
</dbReference>
<evidence type="ECO:0000256" key="1">
    <source>
        <dbReference type="ARBA" id="ARBA00010982"/>
    </source>
</evidence>
<dbReference type="RefSeq" id="WP_189534978.1">
    <property type="nucleotide sequence ID" value="NZ_BMYX01000015.1"/>
</dbReference>
<dbReference type="GO" id="GO:0044281">
    <property type="term" value="P:small molecule metabolic process"/>
    <property type="evidence" value="ECO:0007669"/>
    <property type="project" value="UniProtKB-ARBA"/>
</dbReference>
<dbReference type="Proteomes" id="UP000645257">
    <property type="component" value="Unassembled WGS sequence"/>
</dbReference>
<evidence type="ECO:0000256" key="5">
    <source>
        <dbReference type="RuleBase" id="RU003557"/>
    </source>
</evidence>
<dbReference type="InterPro" id="IPR020615">
    <property type="entry name" value="Thiolase_acyl_enz_int_AS"/>
</dbReference>
<dbReference type="Pfam" id="PF02803">
    <property type="entry name" value="Thiolase_C"/>
    <property type="match status" value="1"/>
</dbReference>
<dbReference type="NCBIfam" id="TIGR01930">
    <property type="entry name" value="AcCoA-C-Actrans"/>
    <property type="match status" value="1"/>
</dbReference>
<reference evidence="8" key="2">
    <citation type="submission" date="2020-09" db="EMBL/GenBank/DDBJ databases">
        <authorList>
            <person name="Sun Q."/>
            <person name="Kim S."/>
        </authorList>
    </citation>
    <scope>NUCLEOTIDE SEQUENCE</scope>
    <source>
        <strain evidence="8">KCTC 32182</strain>
    </source>
</reference>
<dbReference type="InterPro" id="IPR020616">
    <property type="entry name" value="Thiolase_N"/>
</dbReference>
<protein>
    <submittedName>
        <fullName evidence="8">Acetyl-CoA acetyltransferase</fullName>
    </submittedName>
</protein>
<evidence type="ECO:0000256" key="4">
    <source>
        <dbReference type="PIRSR" id="PIRSR000429-1"/>
    </source>
</evidence>
<feature type="active site" description="Proton acceptor" evidence="4">
    <location>
        <position position="349"/>
    </location>
</feature>
<keyword evidence="9" id="KW-1185">Reference proteome</keyword>
<evidence type="ECO:0000256" key="2">
    <source>
        <dbReference type="ARBA" id="ARBA00022679"/>
    </source>
</evidence>
<keyword evidence="3 5" id="KW-0012">Acyltransferase</keyword>
<feature type="active site" description="Proton acceptor" evidence="4">
    <location>
        <position position="379"/>
    </location>
</feature>
<evidence type="ECO:0000259" key="6">
    <source>
        <dbReference type="Pfam" id="PF00108"/>
    </source>
</evidence>
<feature type="active site" description="Acyl-thioester intermediate" evidence="4">
    <location>
        <position position="89"/>
    </location>
</feature>
<feature type="domain" description="Thiolase N-terminal" evidence="6">
    <location>
        <begin position="5"/>
        <end position="262"/>
    </location>
</feature>
<dbReference type="GO" id="GO:0003988">
    <property type="term" value="F:acetyl-CoA C-acyltransferase activity"/>
    <property type="evidence" value="ECO:0007669"/>
    <property type="project" value="UniProtKB-ARBA"/>
</dbReference>
<evidence type="ECO:0000313" key="9">
    <source>
        <dbReference type="Proteomes" id="UP000645257"/>
    </source>
</evidence>
<sequence length="393" mass="40063">MQDSIVIVGMARTPMGGFQGSLAECAASDLGAVAIRAALERAGVSASEVDEVVMGCVLPAGQGQAPARQAALKAGLPVSVAATTVNKMCGSGMKAVMIAHDQLRAGGADVLVAGGMESMSNAPYLVPKARAGLRLGHGELKDHMFLDGLEDAYDKGTLMGVFAEACAAEFGFTREAQDAFAIASLERAKEAIRSGHFAGEIAPVTVRLRSGESLVDTDEQPLKASVEKIPSLKPAFRKDGTVTAANSSSISDGGAALVLMTQGEAQRRGLPVLARIVGHATHAREPSRFTTAPVGAIEALLGKTGWSASEVDLYEINEAFAVVTMAAMQSLGLPHERVNISGGACALGHPIGASGARILVTLIAALARTGGKRGVASLCIGGGEATAVAVELP</sequence>
<name>A0A918P582_9NEIS</name>
<dbReference type="AlphaFoldDB" id="A0A918P582"/>
<gene>
    <name evidence="8" type="primary">fadA</name>
    <name evidence="8" type="ORF">GCM10011289_25870</name>
</gene>
<proteinExistence type="inferred from homology"/>
<dbReference type="PANTHER" id="PTHR18919:SF138">
    <property type="entry name" value="ACETYL-COA C-ACETYLTRANSFERASE"/>
    <property type="match status" value="1"/>
</dbReference>
<accession>A0A918P582</accession>
<feature type="domain" description="Thiolase C-terminal" evidence="7">
    <location>
        <begin position="271"/>
        <end position="391"/>
    </location>
</feature>
<dbReference type="InterPro" id="IPR020617">
    <property type="entry name" value="Thiolase_C"/>
</dbReference>
<dbReference type="PIRSF" id="PIRSF000429">
    <property type="entry name" value="Ac-CoA_Ac_transf"/>
    <property type="match status" value="1"/>
</dbReference>
<dbReference type="SUPFAM" id="SSF53901">
    <property type="entry name" value="Thiolase-like"/>
    <property type="match status" value="2"/>
</dbReference>